<feature type="domain" description="Mur ligase central" evidence="12">
    <location>
        <begin position="44"/>
        <end position="263"/>
    </location>
</feature>
<dbReference type="GO" id="GO:0004326">
    <property type="term" value="F:tetrahydrofolylpolyglutamate synthase activity"/>
    <property type="evidence" value="ECO:0007669"/>
    <property type="project" value="UniProtKB-EC"/>
</dbReference>
<evidence type="ECO:0000259" key="12">
    <source>
        <dbReference type="Pfam" id="PF08245"/>
    </source>
</evidence>
<evidence type="ECO:0000256" key="4">
    <source>
        <dbReference type="ARBA" id="ARBA00022723"/>
    </source>
</evidence>
<dbReference type="InterPro" id="IPR036565">
    <property type="entry name" value="Mur-like_cat_sf"/>
</dbReference>
<comment type="catalytic activity">
    <reaction evidence="9">
        <text>(6S)-5,6,7,8-tetrahydrofolyl-(gamma-L-Glu)(n) + L-glutamate + ATP = (6S)-5,6,7,8-tetrahydrofolyl-(gamma-L-Glu)(n+1) + ADP + phosphate + H(+)</text>
        <dbReference type="Rhea" id="RHEA:10580"/>
        <dbReference type="Rhea" id="RHEA-COMP:14738"/>
        <dbReference type="Rhea" id="RHEA-COMP:14740"/>
        <dbReference type="ChEBI" id="CHEBI:15378"/>
        <dbReference type="ChEBI" id="CHEBI:29985"/>
        <dbReference type="ChEBI" id="CHEBI:30616"/>
        <dbReference type="ChEBI" id="CHEBI:43474"/>
        <dbReference type="ChEBI" id="CHEBI:141005"/>
        <dbReference type="ChEBI" id="CHEBI:456216"/>
        <dbReference type="EC" id="6.3.2.17"/>
    </reaction>
</comment>
<dbReference type="GO" id="GO:0046872">
    <property type="term" value="F:metal ion binding"/>
    <property type="evidence" value="ECO:0007669"/>
    <property type="project" value="UniProtKB-KW"/>
</dbReference>
<dbReference type="GO" id="GO:0005737">
    <property type="term" value="C:cytoplasm"/>
    <property type="evidence" value="ECO:0007669"/>
    <property type="project" value="TreeGrafter"/>
</dbReference>
<name>A0A510JEY8_9FUSO</name>
<dbReference type="GO" id="GO:0005524">
    <property type="term" value="F:ATP binding"/>
    <property type="evidence" value="ECO:0007669"/>
    <property type="project" value="UniProtKB-KW"/>
</dbReference>
<evidence type="ECO:0000313" key="13">
    <source>
        <dbReference type="EMBL" id="BBM36805.1"/>
    </source>
</evidence>
<dbReference type="SUPFAM" id="SSF53623">
    <property type="entry name" value="MurD-like peptide ligases, catalytic domain"/>
    <property type="match status" value="1"/>
</dbReference>
<keyword evidence="6 10" id="KW-0067">ATP-binding</keyword>
<comment type="similarity">
    <text evidence="1 10">Belongs to the folylpolyglutamate synthase family.</text>
</comment>
<organism evidence="13 14">
    <name type="scientific">Pseudoleptotrichia goodfellowii</name>
    <dbReference type="NCBI Taxonomy" id="157692"/>
    <lineage>
        <taxon>Bacteria</taxon>
        <taxon>Fusobacteriati</taxon>
        <taxon>Fusobacteriota</taxon>
        <taxon>Fusobacteriia</taxon>
        <taxon>Fusobacteriales</taxon>
        <taxon>Leptotrichiaceae</taxon>
        <taxon>Pseudoleptotrichia</taxon>
    </lineage>
</organism>
<keyword evidence="5 10" id="KW-0547">Nucleotide-binding</keyword>
<evidence type="ECO:0000259" key="11">
    <source>
        <dbReference type="Pfam" id="PF02875"/>
    </source>
</evidence>
<keyword evidence="3 10" id="KW-0436">Ligase</keyword>
<dbReference type="RefSeq" id="WP_006807043.1">
    <property type="nucleotide sequence ID" value="NZ_AP019822.1"/>
</dbReference>
<dbReference type="PIRSF" id="PIRSF001563">
    <property type="entry name" value="Folylpolyglu_synth"/>
    <property type="match status" value="1"/>
</dbReference>
<reference evidence="13 14" key="1">
    <citation type="submission" date="2019-07" db="EMBL/GenBank/DDBJ databases">
        <title>Complete Genome Sequence of Leptotrichia goodfellowii Strain JCM 16774.</title>
        <authorList>
            <person name="Watanabe S."/>
            <person name="Cui L."/>
        </authorList>
    </citation>
    <scope>NUCLEOTIDE SEQUENCE [LARGE SCALE GENOMIC DNA]</scope>
    <source>
        <strain evidence="13 14">JCM16774</strain>
    </source>
</reference>
<dbReference type="Pfam" id="PF08245">
    <property type="entry name" value="Mur_ligase_M"/>
    <property type="match status" value="1"/>
</dbReference>
<keyword evidence="4" id="KW-0479">Metal-binding</keyword>
<gene>
    <name evidence="13" type="primary">folC</name>
    <name evidence="13" type="ORF">JCM16774_1751</name>
</gene>
<dbReference type="GO" id="GO:0008841">
    <property type="term" value="F:dihydrofolate synthase activity"/>
    <property type="evidence" value="ECO:0007669"/>
    <property type="project" value="TreeGrafter"/>
</dbReference>
<dbReference type="PROSITE" id="PS01011">
    <property type="entry name" value="FOLYLPOLYGLU_SYNT_1"/>
    <property type="match status" value="1"/>
</dbReference>
<sequence>MNIDTILKEIFSFRATKRRENIDDLKLIYDLLGKPCKNNKIIHIAGTNGKGSTASFIENILTAAGYSVCKFTSPHILKYNERIVSDKKMITNEEILQNYSIIKGTVSNYNKSGSNEINLNFFEITTFIALLYFQKQNPDFIVLETGLGGRLDATNIVDSNISVITNITFDHVNILGNTLQQIAYEKAGIIKNGELCIYSDNLPELKKEIDKKTSKAINVIEKYKNIEIELDKKNYKTVLYFENKRFILPLFGKFQAYNFLIAYEIAKIYNIHDKVIQKGLDNVYWPARFEFYSKNPTIILDAAHNDDSIKKLSENLKELYKKNEVIIITSLLQTKDFKAVFSELQNISDKIFITSLKNVAYGLTSQEIKDKMKELNISVENIIFEDDINKAYKESLKLLNNTIYNFKAIIVCGSFYEISEFEKIVL</sequence>
<evidence type="ECO:0000256" key="7">
    <source>
        <dbReference type="ARBA" id="ARBA00022842"/>
    </source>
</evidence>
<dbReference type="InterPro" id="IPR004101">
    <property type="entry name" value="Mur_ligase_C"/>
</dbReference>
<evidence type="ECO:0000256" key="8">
    <source>
        <dbReference type="ARBA" id="ARBA00030592"/>
    </source>
</evidence>
<dbReference type="InterPro" id="IPR013221">
    <property type="entry name" value="Mur_ligase_cen"/>
</dbReference>
<dbReference type="Gene3D" id="3.40.1190.10">
    <property type="entry name" value="Mur-like, catalytic domain"/>
    <property type="match status" value="1"/>
</dbReference>
<dbReference type="KEGG" id="lgo:JCM16774_1751"/>
<evidence type="ECO:0000313" key="14">
    <source>
        <dbReference type="Proteomes" id="UP000321606"/>
    </source>
</evidence>
<evidence type="ECO:0000256" key="5">
    <source>
        <dbReference type="ARBA" id="ARBA00022741"/>
    </source>
</evidence>
<accession>A0A510JEY8</accession>
<dbReference type="STRING" id="714315.GCA_000516535_01759"/>
<dbReference type="InterPro" id="IPR018109">
    <property type="entry name" value="Folylpolyglutamate_synth_CS"/>
</dbReference>
<dbReference type="PANTHER" id="PTHR11136:SF0">
    <property type="entry name" value="DIHYDROFOLATE SYNTHETASE-RELATED"/>
    <property type="match status" value="1"/>
</dbReference>
<dbReference type="Pfam" id="PF02875">
    <property type="entry name" value="Mur_ligase_C"/>
    <property type="match status" value="1"/>
</dbReference>
<evidence type="ECO:0000256" key="3">
    <source>
        <dbReference type="ARBA" id="ARBA00022598"/>
    </source>
</evidence>
<dbReference type="EC" id="6.3.2.17" evidence="2"/>
<dbReference type="EMBL" id="AP019822">
    <property type="protein sequence ID" value="BBM36805.1"/>
    <property type="molecule type" value="Genomic_DNA"/>
</dbReference>
<dbReference type="PANTHER" id="PTHR11136">
    <property type="entry name" value="FOLYLPOLYGLUTAMATE SYNTHASE-RELATED"/>
    <property type="match status" value="1"/>
</dbReference>
<evidence type="ECO:0000256" key="10">
    <source>
        <dbReference type="PIRNR" id="PIRNR001563"/>
    </source>
</evidence>
<feature type="domain" description="Mur ligase C-terminal" evidence="11">
    <location>
        <begin position="288"/>
        <end position="414"/>
    </location>
</feature>
<dbReference type="Proteomes" id="UP000321606">
    <property type="component" value="Chromosome"/>
</dbReference>
<dbReference type="InterPro" id="IPR001645">
    <property type="entry name" value="Folylpolyglutamate_synth"/>
</dbReference>
<dbReference type="PROSITE" id="PS01012">
    <property type="entry name" value="FOLYLPOLYGLU_SYNT_2"/>
    <property type="match status" value="1"/>
</dbReference>
<dbReference type="SUPFAM" id="SSF53244">
    <property type="entry name" value="MurD-like peptide ligases, peptide-binding domain"/>
    <property type="match status" value="1"/>
</dbReference>
<proteinExistence type="inferred from homology"/>
<dbReference type="AlphaFoldDB" id="A0A510JEY8"/>
<dbReference type="NCBIfam" id="TIGR01499">
    <property type="entry name" value="folC"/>
    <property type="match status" value="1"/>
</dbReference>
<evidence type="ECO:0000256" key="6">
    <source>
        <dbReference type="ARBA" id="ARBA00022840"/>
    </source>
</evidence>
<dbReference type="OrthoDB" id="9809356at2"/>
<dbReference type="InterPro" id="IPR036615">
    <property type="entry name" value="Mur_ligase_C_dom_sf"/>
</dbReference>
<dbReference type="Gene3D" id="3.90.190.20">
    <property type="entry name" value="Mur ligase, C-terminal domain"/>
    <property type="match status" value="1"/>
</dbReference>
<evidence type="ECO:0000256" key="2">
    <source>
        <dbReference type="ARBA" id="ARBA00013025"/>
    </source>
</evidence>
<protein>
    <recommendedName>
        <fullName evidence="2">tetrahydrofolate synthase</fullName>
        <ecNumber evidence="2">6.3.2.17</ecNumber>
    </recommendedName>
    <alternativeName>
        <fullName evidence="8">Tetrahydrofolylpolyglutamate synthase</fullName>
    </alternativeName>
</protein>
<evidence type="ECO:0000256" key="9">
    <source>
        <dbReference type="ARBA" id="ARBA00047493"/>
    </source>
</evidence>
<keyword evidence="7" id="KW-0460">Magnesium</keyword>
<evidence type="ECO:0000256" key="1">
    <source>
        <dbReference type="ARBA" id="ARBA00008276"/>
    </source>
</evidence>